<dbReference type="Pfam" id="PF01381">
    <property type="entry name" value="HTH_3"/>
    <property type="match status" value="1"/>
</dbReference>
<sequence>MSKIRKYGQSYSKFEKKLSEKGITPYRVATDLNISPMLLSDWKNDKSKPKLDTMILIANYLSMPVTDFSDLESEVE</sequence>
<name>A0A8S5LRQ5_9CAUD</name>
<dbReference type="SMART" id="SM00530">
    <property type="entry name" value="HTH_XRE"/>
    <property type="match status" value="1"/>
</dbReference>
<dbReference type="InterPro" id="IPR001387">
    <property type="entry name" value="Cro/C1-type_HTH"/>
</dbReference>
<dbReference type="PROSITE" id="PS50943">
    <property type="entry name" value="HTH_CROC1"/>
    <property type="match status" value="1"/>
</dbReference>
<proteinExistence type="predicted"/>
<dbReference type="SUPFAM" id="SSF47413">
    <property type="entry name" value="lambda repressor-like DNA-binding domains"/>
    <property type="match status" value="1"/>
</dbReference>
<organism evidence="2">
    <name type="scientific">Siphoviridae sp. ct7EW56</name>
    <dbReference type="NCBI Taxonomy" id="2827562"/>
    <lineage>
        <taxon>Viruses</taxon>
        <taxon>Duplodnaviria</taxon>
        <taxon>Heunggongvirae</taxon>
        <taxon>Uroviricota</taxon>
        <taxon>Caudoviricetes</taxon>
    </lineage>
</organism>
<evidence type="ECO:0000259" key="1">
    <source>
        <dbReference type="PROSITE" id="PS50943"/>
    </source>
</evidence>
<dbReference type="GO" id="GO:0003677">
    <property type="term" value="F:DNA binding"/>
    <property type="evidence" value="ECO:0007669"/>
    <property type="project" value="InterPro"/>
</dbReference>
<dbReference type="EMBL" id="BK015904">
    <property type="protein sequence ID" value="DAD72618.1"/>
    <property type="molecule type" value="Genomic_DNA"/>
</dbReference>
<dbReference type="InterPro" id="IPR010982">
    <property type="entry name" value="Lambda_DNA-bd_dom_sf"/>
</dbReference>
<evidence type="ECO:0000313" key="2">
    <source>
        <dbReference type="EMBL" id="DAD72618.1"/>
    </source>
</evidence>
<dbReference type="CDD" id="cd00093">
    <property type="entry name" value="HTH_XRE"/>
    <property type="match status" value="1"/>
</dbReference>
<feature type="domain" description="HTH cro/C1-type" evidence="1">
    <location>
        <begin position="20"/>
        <end position="68"/>
    </location>
</feature>
<dbReference type="Gene3D" id="1.10.260.40">
    <property type="entry name" value="lambda repressor-like DNA-binding domains"/>
    <property type="match status" value="1"/>
</dbReference>
<reference evidence="2" key="1">
    <citation type="journal article" date="2021" name="Proc. Natl. Acad. Sci. U.S.A.">
        <title>A Catalog of Tens of Thousands of Viruses from Human Metagenomes Reveals Hidden Associations with Chronic Diseases.</title>
        <authorList>
            <person name="Tisza M.J."/>
            <person name="Buck C.B."/>
        </authorList>
    </citation>
    <scope>NUCLEOTIDE SEQUENCE</scope>
    <source>
        <strain evidence="2">Ct7EW56</strain>
    </source>
</reference>
<protein>
    <submittedName>
        <fullName evidence="2">Helix-turn-helix XRE-family like protein</fullName>
    </submittedName>
</protein>
<accession>A0A8S5LRQ5</accession>